<evidence type="ECO:0000313" key="1">
    <source>
        <dbReference type="EMBL" id="RZU77748.1"/>
    </source>
</evidence>
<organism evidence="1 2">
    <name type="scientific">Micromonospora kangleipakensis</name>
    <dbReference type="NCBI Taxonomy" id="1077942"/>
    <lineage>
        <taxon>Bacteria</taxon>
        <taxon>Bacillati</taxon>
        <taxon>Actinomycetota</taxon>
        <taxon>Actinomycetes</taxon>
        <taxon>Micromonosporales</taxon>
        <taxon>Micromonosporaceae</taxon>
        <taxon>Micromonospora</taxon>
    </lineage>
</organism>
<protein>
    <submittedName>
        <fullName evidence="1">Uncharacterized protein</fullName>
    </submittedName>
</protein>
<comment type="caution">
    <text evidence="1">The sequence shown here is derived from an EMBL/GenBank/DDBJ whole genome shotgun (WGS) entry which is preliminary data.</text>
</comment>
<proteinExistence type="predicted"/>
<sequence>MEARHLFPGEVSAALRQYRQFLAQPGRWRYVPNRDCPCCDVRTSRDTLDEALRALPPPARAELGRMVAALDAELLRRTLPAPWSPRISPWHGSRPWWWHRLPHG</sequence>
<dbReference type="EMBL" id="SHLD01000001">
    <property type="protein sequence ID" value="RZU77748.1"/>
    <property type="molecule type" value="Genomic_DNA"/>
</dbReference>
<evidence type="ECO:0000313" key="2">
    <source>
        <dbReference type="Proteomes" id="UP000294114"/>
    </source>
</evidence>
<gene>
    <name evidence="1" type="ORF">EV384_6489</name>
</gene>
<dbReference type="Proteomes" id="UP000294114">
    <property type="component" value="Unassembled WGS sequence"/>
</dbReference>
<dbReference type="RefSeq" id="WP_242624393.1">
    <property type="nucleotide sequence ID" value="NZ_SHLD01000001.1"/>
</dbReference>
<keyword evidence="2" id="KW-1185">Reference proteome</keyword>
<name>A0A4Q8BIQ8_9ACTN</name>
<reference evidence="1 2" key="1">
    <citation type="submission" date="2019-02" db="EMBL/GenBank/DDBJ databases">
        <title>Sequencing the genomes of 1000 actinobacteria strains.</title>
        <authorList>
            <person name="Klenk H.-P."/>
        </authorList>
    </citation>
    <scope>NUCLEOTIDE SEQUENCE [LARGE SCALE GENOMIC DNA]</scope>
    <source>
        <strain evidence="1 2">DSM 45612</strain>
    </source>
</reference>
<dbReference type="AlphaFoldDB" id="A0A4Q8BIQ8"/>
<accession>A0A4Q8BIQ8</accession>